<reference evidence="2 3" key="2">
    <citation type="submission" date="2017-02" db="EMBL/GenBank/DDBJ databases">
        <title>A genome survey and senescence transcriptome analysis in Lentinula edodes.</title>
        <authorList>
            <person name="Sakamoto Y."/>
            <person name="Nakade K."/>
            <person name="Sato S."/>
            <person name="Yoshida Y."/>
            <person name="Miyazaki K."/>
            <person name="Natsume S."/>
            <person name="Konno N."/>
        </authorList>
    </citation>
    <scope>NUCLEOTIDE SEQUENCE [LARGE SCALE GENOMIC DNA]</scope>
    <source>
        <strain evidence="2 3">NBRC 111202</strain>
    </source>
</reference>
<protein>
    <submittedName>
        <fullName evidence="2">Cytochrome c oxidase assembly protein</fullName>
    </submittedName>
</protein>
<organism evidence="2 3">
    <name type="scientific">Lentinula edodes</name>
    <name type="common">Shiitake mushroom</name>
    <name type="synonym">Lentinus edodes</name>
    <dbReference type="NCBI Taxonomy" id="5353"/>
    <lineage>
        <taxon>Eukaryota</taxon>
        <taxon>Fungi</taxon>
        <taxon>Dikarya</taxon>
        <taxon>Basidiomycota</taxon>
        <taxon>Agaricomycotina</taxon>
        <taxon>Agaricomycetes</taxon>
        <taxon>Agaricomycetidae</taxon>
        <taxon>Agaricales</taxon>
        <taxon>Marasmiineae</taxon>
        <taxon>Omphalotaceae</taxon>
        <taxon>Lentinula</taxon>
    </lineage>
</organism>
<dbReference type="Pfam" id="PF15786">
    <property type="entry name" value="PET117"/>
    <property type="match status" value="1"/>
</dbReference>
<reference evidence="2 3" key="1">
    <citation type="submission" date="2016-08" db="EMBL/GenBank/DDBJ databases">
        <authorList>
            <consortium name="Lentinula edodes genome sequencing consortium"/>
            <person name="Sakamoto Y."/>
            <person name="Nakade K."/>
            <person name="Sato S."/>
            <person name="Yoshida Y."/>
            <person name="Miyazaki K."/>
            <person name="Natsume S."/>
            <person name="Konno N."/>
        </authorList>
    </citation>
    <scope>NUCLEOTIDE SEQUENCE [LARGE SCALE GENOMIC DNA]</scope>
    <source>
        <strain evidence="2 3">NBRC 111202</strain>
    </source>
</reference>
<keyword evidence="1" id="KW-0732">Signal</keyword>
<feature type="chain" id="PRO_5012749653" evidence="1">
    <location>
        <begin position="23"/>
        <end position="72"/>
    </location>
</feature>
<proteinExistence type="predicted"/>
<feature type="signal peptide" evidence="1">
    <location>
        <begin position="1"/>
        <end position="22"/>
    </location>
</feature>
<gene>
    <name evidence="2" type="ORF">LENED_002014</name>
</gene>
<evidence type="ECO:0000313" key="3">
    <source>
        <dbReference type="Proteomes" id="UP000188533"/>
    </source>
</evidence>
<dbReference type="InterPro" id="IPR031568">
    <property type="entry name" value="Pet117"/>
</dbReference>
<keyword evidence="3" id="KW-1185">Reference proteome</keyword>
<dbReference type="EMBL" id="BDGU01000031">
    <property type="protein sequence ID" value="GAW00489.1"/>
    <property type="molecule type" value="Genomic_DNA"/>
</dbReference>
<name>A0A1Q3E0F9_LENED</name>
<comment type="caution">
    <text evidence="2">The sequence shown here is derived from an EMBL/GenBank/DDBJ whole genome shotgun (WGS) entry which is preliminary data.</text>
</comment>
<sequence length="72" mass="7874">MSARAKITLGAAIIISSLTVWGVHFQQTQEREAMNLRNLSESASYMSAFRLSGNQAKFLVPHNALAPCSFGF</sequence>
<dbReference type="AlphaFoldDB" id="A0A1Q3E0F9"/>
<dbReference type="Proteomes" id="UP000188533">
    <property type="component" value="Unassembled WGS sequence"/>
</dbReference>
<evidence type="ECO:0000313" key="2">
    <source>
        <dbReference type="EMBL" id="GAW00489.1"/>
    </source>
</evidence>
<accession>A0A1Q3E0F9</accession>
<evidence type="ECO:0000256" key="1">
    <source>
        <dbReference type="SAM" id="SignalP"/>
    </source>
</evidence>